<gene>
    <name evidence="2" type="ORF">CINCED_3A005624</name>
</gene>
<keyword evidence="3" id="KW-1185">Reference proteome</keyword>
<evidence type="ECO:0000256" key="1">
    <source>
        <dbReference type="SAM" id="SignalP"/>
    </source>
</evidence>
<feature type="signal peptide" evidence="1">
    <location>
        <begin position="1"/>
        <end position="22"/>
    </location>
</feature>
<proteinExistence type="predicted"/>
<evidence type="ECO:0000313" key="3">
    <source>
        <dbReference type="Proteomes" id="UP000325440"/>
    </source>
</evidence>
<protein>
    <submittedName>
        <fullName evidence="2">Uncharacterized protein</fullName>
    </submittedName>
</protein>
<dbReference type="Proteomes" id="UP000325440">
    <property type="component" value="Unassembled WGS sequence"/>
</dbReference>
<sequence length="979" mass="114358">MRTIHGVLLFLHFAIMLGSVCCDEVHNQILLLQEFSESMSCWKNVDVLSRKVLFNNIITSINELLRVPLSTKQLKKELITRSNAYELSNLMNTVLNCEYTELNSVFVKQINDYLKICKPEDSYNIPIKDRKNNFIKTPELLEKYRSCTEKAYRALQSFTNNISEMLLTLTGILKNMDINYVSDKQNYIQILMNWYLHLYSFVNIEFPKGFESQSGIKIAGESIKYNSNKMFVFLENYVDTMKIIGIQTEIALKEYYLKNCPHSINTYNTDKSNTIPTFLETVQTNIAPFVYHPFVKTGNVFNMYSDKHITLLQTIKYNNIFVASWENDVESLAVEDILNNYVKPTKDIRVLLKYELLILDLMENIVYARVLCDLENIIKYQTDETINSRYEHLQNTFKNYLSKLQSSYYPSIFVKNMIQFGFLLKEVIFHLTQTNFSKNEYGIKMLEQIKFFTWIRFPQNVVWYNNISNTEKKPLYVEIKSLADFLNLFVIDRINDTYLNRGIMNLLCGKSCIIIPERFEYAVDYKIMFFKWETELNSKCETCTLLNSLKPYTNSVIESSNNLQITLKNVQKSLIDGHKIEKSLDRNLEEKVQNNISDFKKSVINLKVTLIEFFLEGYEYFISDRDIENTFRKMLFTYIFNVETVVLFEDGFELPSDVMSLDSSIHNLKSFHSILLSYLELYYLLLCENRFAEKGVELPLPTASRKASIDFRENNVMIDILNRTFVSENKSTLLIAKNLESDISRCFNVIKLCQNFISSTDSKFDGHHIRLSWYGKPKTVGEVNTELFENIFDLQDIVEYQLLIVRWIMCSLISRLLKILNHIKPLLALLNDYDERKTLITKFLENLHYVDDLLRVNSINSRSFSYGVDIIKEIIQNNHMEYKIENIISFFVEDLTLYGILQKTPSLLSEDLSADLILKLVMYTSSDIDHLRSSDFPKIISVLGLNEILSGSQKSFMVSNRVYALIKMPKTVDGETNSN</sequence>
<dbReference type="AlphaFoldDB" id="A0A5E4MXI4"/>
<keyword evidence="1" id="KW-0732">Signal</keyword>
<accession>A0A5E4MXI4</accession>
<evidence type="ECO:0000313" key="2">
    <source>
        <dbReference type="EMBL" id="VVC34153.1"/>
    </source>
</evidence>
<reference evidence="2 3" key="1">
    <citation type="submission" date="2019-08" db="EMBL/GenBank/DDBJ databases">
        <authorList>
            <person name="Alioto T."/>
            <person name="Alioto T."/>
            <person name="Gomez Garrido J."/>
        </authorList>
    </citation>
    <scope>NUCLEOTIDE SEQUENCE [LARGE SCALE GENOMIC DNA]</scope>
</reference>
<feature type="chain" id="PRO_5022978951" evidence="1">
    <location>
        <begin position="23"/>
        <end position="979"/>
    </location>
</feature>
<name>A0A5E4MXI4_9HEMI</name>
<dbReference type="EMBL" id="CABPRJ010000984">
    <property type="protein sequence ID" value="VVC34153.1"/>
    <property type="molecule type" value="Genomic_DNA"/>
</dbReference>
<dbReference type="OrthoDB" id="6643722at2759"/>
<organism evidence="2 3">
    <name type="scientific">Cinara cedri</name>
    <dbReference type="NCBI Taxonomy" id="506608"/>
    <lineage>
        <taxon>Eukaryota</taxon>
        <taxon>Metazoa</taxon>
        <taxon>Ecdysozoa</taxon>
        <taxon>Arthropoda</taxon>
        <taxon>Hexapoda</taxon>
        <taxon>Insecta</taxon>
        <taxon>Pterygota</taxon>
        <taxon>Neoptera</taxon>
        <taxon>Paraneoptera</taxon>
        <taxon>Hemiptera</taxon>
        <taxon>Sternorrhyncha</taxon>
        <taxon>Aphidomorpha</taxon>
        <taxon>Aphidoidea</taxon>
        <taxon>Aphididae</taxon>
        <taxon>Lachninae</taxon>
        <taxon>Cinara</taxon>
    </lineage>
</organism>